<evidence type="ECO:0000313" key="1">
    <source>
        <dbReference type="EMBL" id="MDA5106897.1"/>
    </source>
</evidence>
<dbReference type="AlphaFoldDB" id="A0A9X3TLX3"/>
<dbReference type="Proteomes" id="UP001151071">
    <property type="component" value="Unassembled WGS sequence"/>
</dbReference>
<dbReference type="EMBL" id="JAPYYP010000001">
    <property type="protein sequence ID" value="MDA5106897.1"/>
    <property type="molecule type" value="Genomic_DNA"/>
</dbReference>
<comment type="caution">
    <text evidence="1">The sequence shown here is derived from an EMBL/GenBank/DDBJ whole genome shotgun (WGS) entry which is preliminary data.</text>
</comment>
<dbReference type="RefSeq" id="WP_162836728.1">
    <property type="nucleotide sequence ID" value="NZ_JAPYYP010000001.1"/>
</dbReference>
<accession>A0A9X3TLX3</accession>
<proteinExistence type="predicted"/>
<gene>
    <name evidence="1" type="ORF">O3V59_00845</name>
</gene>
<evidence type="ECO:0000313" key="2">
    <source>
        <dbReference type="Proteomes" id="UP001151071"/>
    </source>
</evidence>
<reference evidence="1" key="1">
    <citation type="submission" date="2022-12" db="EMBL/GenBank/DDBJ databases">
        <title>Draft genome sequence of the thermophilic strain Brevibacillus thermoruber HT42, isolated from Los Humeros, Puebla, Mexico, with biotechnological potential.</title>
        <authorList>
            <person name="Lara Sanchez J."/>
            <person name="Solis Palacios R."/>
            <person name="Bustos Baena A.S."/>
            <person name="Ruz Baez A.E."/>
            <person name="Espinosa Luna G."/>
            <person name="Oliart Ros R.M."/>
        </authorList>
    </citation>
    <scope>NUCLEOTIDE SEQUENCE</scope>
    <source>
        <strain evidence="1">HT42</strain>
    </source>
</reference>
<name>A0A9X3TLX3_9BACL</name>
<sequence length="53" mass="5958">MPKSRRAKVTIRCNVCGETFTLRGRKDPSGGVDTGFKQCLCDNDKHFSIQEEP</sequence>
<keyword evidence="2" id="KW-1185">Reference proteome</keyword>
<protein>
    <submittedName>
        <fullName evidence="1">Uncharacterized protein</fullName>
    </submittedName>
</protein>
<organism evidence="1 2">
    <name type="scientific">Brevibacillus thermoruber</name>
    <dbReference type="NCBI Taxonomy" id="33942"/>
    <lineage>
        <taxon>Bacteria</taxon>
        <taxon>Bacillati</taxon>
        <taxon>Bacillota</taxon>
        <taxon>Bacilli</taxon>
        <taxon>Bacillales</taxon>
        <taxon>Paenibacillaceae</taxon>
        <taxon>Brevibacillus</taxon>
    </lineage>
</organism>